<dbReference type="CDD" id="cd00067">
    <property type="entry name" value="GAL4"/>
    <property type="match status" value="1"/>
</dbReference>
<dbReference type="PROSITE" id="PS00463">
    <property type="entry name" value="ZN2_CY6_FUNGAL_1"/>
    <property type="match status" value="1"/>
</dbReference>
<feature type="region of interest" description="Disordered" evidence="6">
    <location>
        <begin position="208"/>
        <end position="319"/>
    </location>
</feature>
<evidence type="ECO:0000256" key="2">
    <source>
        <dbReference type="ARBA" id="ARBA00023015"/>
    </source>
</evidence>
<dbReference type="Pfam" id="PF00172">
    <property type="entry name" value="Zn_clus"/>
    <property type="match status" value="1"/>
</dbReference>
<proteinExistence type="predicted"/>
<dbReference type="InterPro" id="IPR036864">
    <property type="entry name" value="Zn2-C6_fun-type_DNA-bd_sf"/>
</dbReference>
<dbReference type="GO" id="GO:0003677">
    <property type="term" value="F:DNA binding"/>
    <property type="evidence" value="ECO:0007669"/>
    <property type="project" value="UniProtKB-KW"/>
</dbReference>
<feature type="compositionally biased region" description="Polar residues" evidence="6">
    <location>
        <begin position="126"/>
        <end position="146"/>
    </location>
</feature>
<dbReference type="PROSITE" id="PS50048">
    <property type="entry name" value="ZN2_CY6_FUNGAL_2"/>
    <property type="match status" value="1"/>
</dbReference>
<keyword evidence="3" id="KW-0238">DNA-binding</keyword>
<keyword evidence="9" id="KW-1185">Reference proteome</keyword>
<evidence type="ECO:0000259" key="7">
    <source>
        <dbReference type="PROSITE" id="PS50048"/>
    </source>
</evidence>
<accession>A0A8H3G6G4</accession>
<feature type="domain" description="Zn(2)-C6 fungal-type" evidence="7">
    <location>
        <begin position="52"/>
        <end position="82"/>
    </location>
</feature>
<feature type="region of interest" description="Disordered" evidence="6">
    <location>
        <begin position="91"/>
        <end position="146"/>
    </location>
</feature>
<gene>
    <name evidence="8" type="ORF">HETSPECPRED_000524</name>
</gene>
<name>A0A8H3G6G4_9LECA</name>
<keyword evidence="4" id="KW-0804">Transcription</keyword>
<dbReference type="EMBL" id="CAJPDS010000101">
    <property type="protein sequence ID" value="CAF9937399.1"/>
    <property type="molecule type" value="Genomic_DNA"/>
</dbReference>
<dbReference type="AlphaFoldDB" id="A0A8H3G6G4"/>
<dbReference type="OrthoDB" id="2740448at2759"/>
<evidence type="ECO:0000256" key="3">
    <source>
        <dbReference type="ARBA" id="ARBA00023125"/>
    </source>
</evidence>
<reference evidence="8" key="1">
    <citation type="submission" date="2021-03" db="EMBL/GenBank/DDBJ databases">
        <authorList>
            <person name="Tagirdzhanova G."/>
        </authorList>
    </citation>
    <scope>NUCLEOTIDE SEQUENCE</scope>
</reference>
<dbReference type="Pfam" id="PF08493">
    <property type="entry name" value="AflR"/>
    <property type="match status" value="1"/>
</dbReference>
<dbReference type="SMART" id="SM00066">
    <property type="entry name" value="GAL4"/>
    <property type="match status" value="1"/>
</dbReference>
<protein>
    <recommendedName>
        <fullName evidence="7">Zn(2)-C6 fungal-type domain-containing protein</fullName>
    </recommendedName>
</protein>
<evidence type="ECO:0000256" key="5">
    <source>
        <dbReference type="ARBA" id="ARBA00023242"/>
    </source>
</evidence>
<dbReference type="SUPFAM" id="SSF57701">
    <property type="entry name" value="Zn2/Cys6 DNA-binding domain"/>
    <property type="match status" value="1"/>
</dbReference>
<evidence type="ECO:0000256" key="6">
    <source>
        <dbReference type="SAM" id="MobiDB-lite"/>
    </source>
</evidence>
<dbReference type="GO" id="GO:0000981">
    <property type="term" value="F:DNA-binding transcription factor activity, RNA polymerase II-specific"/>
    <property type="evidence" value="ECO:0007669"/>
    <property type="project" value="InterPro"/>
</dbReference>
<comment type="caution">
    <text evidence="8">The sequence shown here is derived from an EMBL/GenBank/DDBJ whole genome shotgun (WGS) entry which is preliminary data.</text>
</comment>
<evidence type="ECO:0000256" key="4">
    <source>
        <dbReference type="ARBA" id="ARBA00023163"/>
    </source>
</evidence>
<dbReference type="InterPro" id="IPR001138">
    <property type="entry name" value="Zn2Cys6_DnaBD"/>
</dbReference>
<dbReference type="Gene3D" id="4.10.240.10">
    <property type="entry name" value="Zn(2)-C6 fungal-type DNA-binding domain"/>
    <property type="match status" value="1"/>
</dbReference>
<organism evidence="8 9">
    <name type="scientific">Heterodermia speciosa</name>
    <dbReference type="NCBI Taxonomy" id="116794"/>
    <lineage>
        <taxon>Eukaryota</taxon>
        <taxon>Fungi</taxon>
        <taxon>Dikarya</taxon>
        <taxon>Ascomycota</taxon>
        <taxon>Pezizomycotina</taxon>
        <taxon>Lecanoromycetes</taxon>
        <taxon>OSLEUM clade</taxon>
        <taxon>Lecanoromycetidae</taxon>
        <taxon>Caliciales</taxon>
        <taxon>Physciaceae</taxon>
        <taxon>Heterodermia</taxon>
    </lineage>
</organism>
<feature type="compositionally biased region" description="Polar residues" evidence="6">
    <location>
        <begin position="93"/>
        <end position="106"/>
    </location>
</feature>
<dbReference type="GO" id="GO:0008270">
    <property type="term" value="F:zinc ion binding"/>
    <property type="evidence" value="ECO:0007669"/>
    <property type="project" value="InterPro"/>
</dbReference>
<sequence>MPTLLLISSDYLQAIAYYTKVIGRIDAPMFATLRYGQNNTLVEQNNQIPHLACTLCRARKLKCSGQRDGCTRCQSRNVKCLYPQPAATKRARTWSNKQAENINKSAPTVVRQPAKGPASKRGRLHPQQNQDHSQRITPTPSLSWTAESVADQSNDVFMFNDPDHPEQSIDGLFDGLGDSDLFNLGDALPVPAEFSGILSPMKSMDETFPSFNQPLPHLGHSHSNSSDTDNTSNGRYIPSSPSPNLTMTDARDLGPTQPVEPVQCQTPLHNGSLIRMGESAPSGARSSDGVRSEGAQHPGPELATLGTSNRTGRSTSSASPVSCQCLTSALSLLETLVTQSAQPSAPTVARILHFKKRALARCDVLLDCQRCSSLSSFIMLLVVFCEKMVTSYERILVVLRAQYKSRLGQSLEIAGGSQATSERDEERRMAVKDYEVDMEEQSCVFGSLASMQMRKMKPFLARVKTVLRQWNCDLHVATVVAVEERLRQLLGLFDKDSNEC</sequence>
<dbReference type="InterPro" id="IPR013700">
    <property type="entry name" value="AflR"/>
</dbReference>
<keyword evidence="5" id="KW-0539">Nucleus</keyword>
<keyword evidence="1" id="KW-0479">Metal-binding</keyword>
<dbReference type="GO" id="GO:0005634">
    <property type="term" value="C:nucleus"/>
    <property type="evidence" value="ECO:0007669"/>
    <property type="project" value="InterPro"/>
</dbReference>
<feature type="compositionally biased region" description="Low complexity" evidence="6">
    <location>
        <begin position="304"/>
        <end position="317"/>
    </location>
</feature>
<evidence type="ECO:0000313" key="8">
    <source>
        <dbReference type="EMBL" id="CAF9937399.1"/>
    </source>
</evidence>
<evidence type="ECO:0000256" key="1">
    <source>
        <dbReference type="ARBA" id="ARBA00022723"/>
    </source>
</evidence>
<dbReference type="GO" id="GO:0045122">
    <property type="term" value="P:aflatoxin biosynthetic process"/>
    <property type="evidence" value="ECO:0007669"/>
    <property type="project" value="InterPro"/>
</dbReference>
<evidence type="ECO:0000313" key="9">
    <source>
        <dbReference type="Proteomes" id="UP000664521"/>
    </source>
</evidence>
<feature type="compositionally biased region" description="Low complexity" evidence="6">
    <location>
        <begin position="221"/>
        <end position="233"/>
    </location>
</feature>
<keyword evidence="2" id="KW-0805">Transcription regulation</keyword>
<dbReference type="Proteomes" id="UP000664521">
    <property type="component" value="Unassembled WGS sequence"/>
</dbReference>